<dbReference type="InParanoid" id="D6TTG9"/>
<feature type="active site" description="Charge relay system" evidence="3">
    <location>
        <position position="316"/>
    </location>
</feature>
<dbReference type="AlphaFoldDB" id="D6TTG9"/>
<keyword evidence="7" id="KW-1185">Reference proteome</keyword>
<dbReference type="EMBL" id="ADVG01000003">
    <property type="protein sequence ID" value="EFH83720.1"/>
    <property type="molecule type" value="Genomic_DNA"/>
</dbReference>
<dbReference type="InterPro" id="IPR029058">
    <property type="entry name" value="AB_hydrolase_fold"/>
</dbReference>
<dbReference type="SUPFAM" id="SSF53474">
    <property type="entry name" value="alpha/beta-Hydrolases"/>
    <property type="match status" value="1"/>
</dbReference>
<dbReference type="STRING" id="485913.Krac_4715"/>
<dbReference type="GO" id="GO:0004104">
    <property type="term" value="F:cholinesterase activity"/>
    <property type="evidence" value="ECO:0007669"/>
    <property type="project" value="InterPro"/>
</dbReference>
<comment type="caution">
    <text evidence="6">The sequence shown here is derived from an EMBL/GenBank/DDBJ whole genome shotgun (WGS) entry which is preliminary data.</text>
</comment>
<dbReference type="InterPro" id="IPR000997">
    <property type="entry name" value="Cholinesterase"/>
</dbReference>
<dbReference type="PANTHER" id="PTHR11559">
    <property type="entry name" value="CARBOXYLESTERASE"/>
    <property type="match status" value="1"/>
</dbReference>
<feature type="active site" description="Charge relay system" evidence="3">
    <location>
        <position position="415"/>
    </location>
</feature>
<dbReference type="Gene3D" id="3.40.50.1820">
    <property type="entry name" value="alpha/beta hydrolase"/>
    <property type="match status" value="1"/>
</dbReference>
<evidence type="ECO:0000256" key="1">
    <source>
        <dbReference type="ARBA" id="ARBA00005964"/>
    </source>
</evidence>
<feature type="domain" description="Carboxylesterase type B" evidence="5">
    <location>
        <begin position="4"/>
        <end position="488"/>
    </location>
</feature>
<dbReference type="PROSITE" id="PS00941">
    <property type="entry name" value="CARBOXYLESTERASE_B_2"/>
    <property type="match status" value="1"/>
</dbReference>
<dbReference type="PROSITE" id="PS00122">
    <property type="entry name" value="CARBOXYLESTERASE_B_1"/>
    <property type="match status" value="1"/>
</dbReference>
<dbReference type="InterPro" id="IPR050309">
    <property type="entry name" value="Type-B_Carboxylest/Lipase"/>
</dbReference>
<dbReference type="ESTHER" id="9chlr-d6ttg9">
    <property type="family name" value="Carb_B_Bacteria"/>
</dbReference>
<feature type="active site" description="Acyl-ester intermediate" evidence="3">
    <location>
        <position position="199"/>
    </location>
</feature>
<gene>
    <name evidence="6" type="ORF">Krac_4715</name>
</gene>
<reference evidence="6 7" key="1">
    <citation type="journal article" date="2011" name="Stand. Genomic Sci.">
        <title>Non-contiguous finished genome sequence and contextual data of the filamentous soil bacterium Ktedonobacter racemifer type strain (SOSP1-21).</title>
        <authorList>
            <person name="Chang Y.J."/>
            <person name="Land M."/>
            <person name="Hauser L."/>
            <person name="Chertkov O."/>
            <person name="Del Rio T.G."/>
            <person name="Nolan M."/>
            <person name="Copeland A."/>
            <person name="Tice H."/>
            <person name="Cheng J.F."/>
            <person name="Lucas S."/>
            <person name="Han C."/>
            <person name="Goodwin L."/>
            <person name="Pitluck S."/>
            <person name="Ivanova N."/>
            <person name="Ovchinikova G."/>
            <person name="Pati A."/>
            <person name="Chen A."/>
            <person name="Palaniappan K."/>
            <person name="Mavromatis K."/>
            <person name="Liolios K."/>
            <person name="Brettin T."/>
            <person name="Fiebig A."/>
            <person name="Rohde M."/>
            <person name="Abt B."/>
            <person name="Goker M."/>
            <person name="Detter J.C."/>
            <person name="Woyke T."/>
            <person name="Bristow J."/>
            <person name="Eisen J.A."/>
            <person name="Markowitz V."/>
            <person name="Hugenholtz P."/>
            <person name="Kyrpides N.C."/>
            <person name="Klenk H.P."/>
            <person name="Lapidus A."/>
        </authorList>
    </citation>
    <scope>NUCLEOTIDE SEQUENCE [LARGE SCALE GENOMIC DNA]</scope>
    <source>
        <strain evidence="7">DSM 44963</strain>
    </source>
</reference>
<dbReference type="Pfam" id="PF00135">
    <property type="entry name" value="COesterase"/>
    <property type="match status" value="1"/>
</dbReference>
<name>D6TTG9_KTERA</name>
<comment type="similarity">
    <text evidence="1 4">Belongs to the type-B carboxylesterase/lipase family.</text>
</comment>
<dbReference type="RefSeq" id="WP_007914624.1">
    <property type="nucleotide sequence ID" value="NZ_ADVG01000003.1"/>
</dbReference>
<evidence type="ECO:0000256" key="2">
    <source>
        <dbReference type="ARBA" id="ARBA00022801"/>
    </source>
</evidence>
<dbReference type="InterPro" id="IPR019826">
    <property type="entry name" value="Carboxylesterase_B_AS"/>
</dbReference>
<evidence type="ECO:0000259" key="5">
    <source>
        <dbReference type="Pfam" id="PF00135"/>
    </source>
</evidence>
<evidence type="ECO:0000313" key="6">
    <source>
        <dbReference type="EMBL" id="EFH83720.1"/>
    </source>
</evidence>
<dbReference type="Proteomes" id="UP000004508">
    <property type="component" value="Unassembled WGS sequence"/>
</dbReference>
<protein>
    <recommendedName>
        <fullName evidence="4">Carboxylic ester hydrolase</fullName>
        <ecNumber evidence="4">3.1.1.-</ecNumber>
    </recommendedName>
</protein>
<dbReference type="InterPro" id="IPR002018">
    <property type="entry name" value="CarbesteraseB"/>
</dbReference>
<organism evidence="6 7">
    <name type="scientific">Ktedonobacter racemifer DSM 44963</name>
    <dbReference type="NCBI Taxonomy" id="485913"/>
    <lineage>
        <taxon>Bacteria</taxon>
        <taxon>Bacillati</taxon>
        <taxon>Chloroflexota</taxon>
        <taxon>Ktedonobacteria</taxon>
        <taxon>Ktedonobacterales</taxon>
        <taxon>Ktedonobacteraceae</taxon>
        <taxon>Ktedonobacter</taxon>
    </lineage>
</organism>
<evidence type="ECO:0000256" key="3">
    <source>
        <dbReference type="PIRSR" id="PIRSR600997-1"/>
    </source>
</evidence>
<keyword evidence="2 4" id="KW-0378">Hydrolase</keyword>
<dbReference type="InterPro" id="IPR019819">
    <property type="entry name" value="Carboxylesterase_B_CS"/>
</dbReference>
<proteinExistence type="inferred from homology"/>
<evidence type="ECO:0000313" key="7">
    <source>
        <dbReference type="Proteomes" id="UP000004508"/>
    </source>
</evidence>
<dbReference type="EC" id="3.1.1.-" evidence="4"/>
<dbReference type="PRINTS" id="PR00878">
    <property type="entry name" value="CHOLNESTRASE"/>
</dbReference>
<dbReference type="eggNOG" id="COG2272">
    <property type="taxonomic scope" value="Bacteria"/>
</dbReference>
<evidence type="ECO:0000256" key="4">
    <source>
        <dbReference type="RuleBase" id="RU361235"/>
    </source>
</evidence>
<sequence length="505" mass="53988">MMMDPIVATASGQVRGATRNSIYVFKGIPYGASTAGRGRFLPPQKPEPWSGVRDALRYGASSPQPEGGLGVMLSLSGGAEPEPLSEDCLYLNVWTPALNDGGKRPVMFWCHGGGFTMGSGSAGFYEGTSLARRGNAVIVTVNHRLGPLGYCYLGELAGEEYAASGNVGMLDLVAALEWVRDNIAAFGGDPGNVTIFGESGGGAKVSILMAMPAVQGLFHRAIIQSGPALRVSPRAKATHRAEKLLRELEIAPGDVERLRDIPIERLFEANARINPNALAGWGPVMDGRVIPQQPFDPVAPAISANLPLLIGTNKDEITLFTLADTELATLDEAGLSARVSQFAGAKTDELIAAYRGAQPQGSPADLYTAIGSDRMMRINSITLAERKYAQGAAPVYMYLFTWETSILNGRLKSTHALEIPFVFDNLAYAVGFTGGGGPERQGIADAMSEAWLAFARTGAPDPNWPAYNPKERATMIFDRESRVEHDPAGLQRQAWGDMLINGFSE</sequence>
<accession>D6TTG9</accession>